<comment type="similarity">
    <text evidence="1">Belongs to the metallo-beta-lactamase superfamily. Glyoxalase II family.</text>
</comment>
<evidence type="ECO:0000256" key="4">
    <source>
        <dbReference type="ARBA" id="ARBA00022833"/>
    </source>
</evidence>
<evidence type="ECO:0000256" key="3">
    <source>
        <dbReference type="ARBA" id="ARBA00022801"/>
    </source>
</evidence>
<dbReference type="GO" id="GO:0003727">
    <property type="term" value="F:single-stranded RNA binding"/>
    <property type="evidence" value="ECO:0007669"/>
    <property type="project" value="TreeGrafter"/>
</dbReference>
<dbReference type="InterPro" id="IPR001279">
    <property type="entry name" value="Metallo-B-lactamas"/>
</dbReference>
<dbReference type="GO" id="GO:0031123">
    <property type="term" value="P:RNA 3'-end processing"/>
    <property type="evidence" value="ECO:0007669"/>
    <property type="project" value="UniProtKB-ARBA"/>
</dbReference>
<dbReference type="FunFam" id="1.10.10.10:FF:000328">
    <property type="entry name" value="Lactamase beta 2"/>
    <property type="match status" value="1"/>
</dbReference>
<dbReference type="Gene3D" id="3.60.15.10">
    <property type="entry name" value="Ribonuclease Z/Hydroxyacylglutathione hydrolase-like"/>
    <property type="match status" value="1"/>
</dbReference>
<dbReference type="GO" id="GO:0016787">
    <property type="term" value="F:hydrolase activity"/>
    <property type="evidence" value="ECO:0007669"/>
    <property type="project" value="UniProtKB-KW"/>
</dbReference>
<gene>
    <name evidence="7" type="ORF">OTU49_016961</name>
</gene>
<dbReference type="InterPro" id="IPR036388">
    <property type="entry name" value="WH-like_DNA-bd_sf"/>
</dbReference>
<reference evidence="7 8" key="1">
    <citation type="journal article" date="2024" name="BMC Genomics">
        <title>Genome assembly of redclaw crayfish (Cherax quadricarinatus) provides insights into its immune adaptation and hypoxia tolerance.</title>
        <authorList>
            <person name="Liu Z."/>
            <person name="Zheng J."/>
            <person name="Li H."/>
            <person name="Fang K."/>
            <person name="Wang S."/>
            <person name="He J."/>
            <person name="Zhou D."/>
            <person name="Weng S."/>
            <person name="Chi M."/>
            <person name="Gu Z."/>
            <person name="He J."/>
            <person name="Li F."/>
            <person name="Wang M."/>
        </authorList>
    </citation>
    <scope>NUCLEOTIDE SEQUENCE [LARGE SCALE GENOMIC DNA]</scope>
    <source>
        <strain evidence="7">ZL_2023a</strain>
    </source>
</reference>
<dbReference type="SUPFAM" id="SSF56281">
    <property type="entry name" value="Metallo-hydrolase/oxidoreductase"/>
    <property type="match status" value="1"/>
</dbReference>
<dbReference type="FunFam" id="3.60.15.10:FF:000017">
    <property type="entry name" value="Lactamase beta 2"/>
    <property type="match status" value="1"/>
</dbReference>
<keyword evidence="8" id="KW-1185">Reference proteome</keyword>
<dbReference type="AlphaFoldDB" id="A0AAW0Y4Z1"/>
<sequence length="287" mass="32257">MAAFIAKITPITPRIIRILGCNPGPMTLQGTNTYLIGTGKRRVLLDAGEKENASYISSLMSVLKQQETTIDKIIITHWHHDHIGGLEDVLGCLKGCVTVYKFPRVDAPDDPLPESVSIKHLKHNDEIKTEGATLVVHHTPGHTTDHVVLELTEEGSVFSGDCILGEGTAVFEDLQTYMVSLKLILELQPKVIYPGHGPMIDDPVVKIQHYIAHRIQRENQILKVLNDSLVKYMLPMEIVKLIYKDTPEHLHLAAENNVNHHLQKLFKDGVIYNQGNKWCLTSRRNHL</sequence>
<dbReference type="GO" id="GO:0005759">
    <property type="term" value="C:mitochondrial matrix"/>
    <property type="evidence" value="ECO:0007669"/>
    <property type="project" value="TreeGrafter"/>
</dbReference>
<dbReference type="Pfam" id="PF00753">
    <property type="entry name" value="Lactamase_B"/>
    <property type="match status" value="1"/>
</dbReference>
<evidence type="ECO:0000313" key="7">
    <source>
        <dbReference type="EMBL" id="KAK8747049.1"/>
    </source>
</evidence>
<feature type="domain" description="Metallo-beta-lactamase" evidence="6">
    <location>
        <begin position="30"/>
        <end position="196"/>
    </location>
</feature>
<dbReference type="SMART" id="SM00849">
    <property type="entry name" value="Lactamase_B"/>
    <property type="match status" value="1"/>
</dbReference>
<dbReference type="EMBL" id="JARKIK010000016">
    <property type="protein sequence ID" value="KAK8747049.1"/>
    <property type="molecule type" value="Genomic_DNA"/>
</dbReference>
<evidence type="ECO:0000313" key="8">
    <source>
        <dbReference type="Proteomes" id="UP001445076"/>
    </source>
</evidence>
<name>A0AAW0Y4Z1_CHEQU</name>
<dbReference type="GO" id="GO:0046872">
    <property type="term" value="F:metal ion binding"/>
    <property type="evidence" value="ECO:0007669"/>
    <property type="project" value="UniProtKB-KW"/>
</dbReference>
<dbReference type="InterPro" id="IPR036866">
    <property type="entry name" value="RibonucZ/Hydroxyglut_hydro"/>
</dbReference>
<proteinExistence type="inferred from homology"/>
<keyword evidence="3" id="KW-0378">Hydrolase</keyword>
<dbReference type="InterPro" id="IPR041516">
    <property type="entry name" value="LACTB2_WH"/>
</dbReference>
<keyword evidence="2" id="KW-0479">Metal-binding</keyword>
<evidence type="ECO:0000256" key="2">
    <source>
        <dbReference type="ARBA" id="ARBA00022723"/>
    </source>
</evidence>
<dbReference type="CDD" id="cd07722">
    <property type="entry name" value="LACTB2-like_MBL-fold"/>
    <property type="match status" value="1"/>
</dbReference>
<dbReference type="InterPro" id="IPR047921">
    <property type="entry name" value="LACTB2-like_MBL-fold"/>
</dbReference>
<dbReference type="GO" id="GO:0004521">
    <property type="term" value="F:RNA endonuclease activity"/>
    <property type="evidence" value="ECO:0007669"/>
    <property type="project" value="TreeGrafter"/>
</dbReference>
<dbReference type="Proteomes" id="UP001445076">
    <property type="component" value="Unassembled WGS sequence"/>
</dbReference>
<dbReference type="PANTHER" id="PTHR23131">
    <property type="entry name" value="ENDORIBONUCLEASE LACTB2"/>
    <property type="match status" value="1"/>
</dbReference>
<organism evidence="7 8">
    <name type="scientific">Cherax quadricarinatus</name>
    <name type="common">Australian red claw crayfish</name>
    <dbReference type="NCBI Taxonomy" id="27406"/>
    <lineage>
        <taxon>Eukaryota</taxon>
        <taxon>Metazoa</taxon>
        <taxon>Ecdysozoa</taxon>
        <taxon>Arthropoda</taxon>
        <taxon>Crustacea</taxon>
        <taxon>Multicrustacea</taxon>
        <taxon>Malacostraca</taxon>
        <taxon>Eumalacostraca</taxon>
        <taxon>Eucarida</taxon>
        <taxon>Decapoda</taxon>
        <taxon>Pleocyemata</taxon>
        <taxon>Astacidea</taxon>
        <taxon>Parastacoidea</taxon>
        <taxon>Parastacidae</taxon>
        <taxon>Cherax</taxon>
    </lineage>
</organism>
<dbReference type="Pfam" id="PF17778">
    <property type="entry name" value="WHD_BLACT"/>
    <property type="match status" value="1"/>
</dbReference>
<dbReference type="PANTHER" id="PTHR23131:SF0">
    <property type="entry name" value="ENDORIBONUCLEASE LACTB2"/>
    <property type="match status" value="1"/>
</dbReference>
<keyword evidence="4" id="KW-0862">Zinc</keyword>
<protein>
    <recommendedName>
        <fullName evidence="5">Beta-lactamase-like protein 2 homolog</fullName>
    </recommendedName>
</protein>
<dbReference type="Gene3D" id="1.10.10.10">
    <property type="entry name" value="Winged helix-like DNA-binding domain superfamily/Winged helix DNA-binding domain"/>
    <property type="match status" value="1"/>
</dbReference>
<comment type="caution">
    <text evidence="7">The sequence shown here is derived from an EMBL/GenBank/DDBJ whole genome shotgun (WGS) entry which is preliminary data.</text>
</comment>
<evidence type="ECO:0000259" key="6">
    <source>
        <dbReference type="SMART" id="SM00849"/>
    </source>
</evidence>
<accession>A0AAW0Y4Z1</accession>
<dbReference type="InterPro" id="IPR050662">
    <property type="entry name" value="Sec-metab_biosynth-thioest"/>
</dbReference>
<evidence type="ECO:0000256" key="1">
    <source>
        <dbReference type="ARBA" id="ARBA00006759"/>
    </source>
</evidence>
<evidence type="ECO:0000256" key="5">
    <source>
        <dbReference type="ARBA" id="ARBA00069358"/>
    </source>
</evidence>